<accession>A0ABM7T4K6</accession>
<protein>
    <submittedName>
        <fullName evidence="5">MarR family transcriptional regulator</fullName>
    </submittedName>
</protein>
<dbReference type="Proteomes" id="UP000824633">
    <property type="component" value="Chromosome"/>
</dbReference>
<keyword evidence="6" id="KW-1185">Reference proteome</keyword>
<dbReference type="SUPFAM" id="SSF46785">
    <property type="entry name" value="Winged helix' DNA-binding domain"/>
    <property type="match status" value="1"/>
</dbReference>
<dbReference type="SMART" id="SM00347">
    <property type="entry name" value="HTH_MARR"/>
    <property type="match status" value="1"/>
</dbReference>
<dbReference type="InterPro" id="IPR036390">
    <property type="entry name" value="WH_DNA-bd_sf"/>
</dbReference>
<sequence>MDKKYESDKDNNYKTNLNLSTLIVLTRAEQKIHKIEYETIKAGGLTNSQFAVLEVLYSKGDLKICEIIEKILTTSGNVTVVIKNLEKDGLVSKNSDPEDKRSILISITDKGKKIMDEIFPKHVDNINSIFDILTIEEKLELKKILKKFRDV</sequence>
<keyword evidence="2" id="KW-0238">DNA-binding</keyword>
<reference evidence="6" key="1">
    <citation type="submission" date="2021-07" db="EMBL/GenBank/DDBJ databases">
        <title>Complete genome sequencing of a Clostridium isolate.</title>
        <authorList>
            <person name="Ueki A."/>
            <person name="Tonouchi A."/>
        </authorList>
    </citation>
    <scope>NUCLEOTIDE SEQUENCE [LARGE SCALE GENOMIC DNA]</scope>
    <source>
        <strain evidence="6">C5S11</strain>
    </source>
</reference>
<evidence type="ECO:0000259" key="4">
    <source>
        <dbReference type="PROSITE" id="PS50995"/>
    </source>
</evidence>
<dbReference type="PROSITE" id="PS50995">
    <property type="entry name" value="HTH_MARR_2"/>
    <property type="match status" value="1"/>
</dbReference>
<dbReference type="PANTHER" id="PTHR42756:SF1">
    <property type="entry name" value="TRANSCRIPTIONAL REPRESSOR OF EMRAB OPERON"/>
    <property type="match status" value="1"/>
</dbReference>
<dbReference type="EMBL" id="AP024849">
    <property type="protein sequence ID" value="BCZ46228.1"/>
    <property type="molecule type" value="Genomic_DNA"/>
</dbReference>
<dbReference type="PANTHER" id="PTHR42756">
    <property type="entry name" value="TRANSCRIPTIONAL REGULATOR, MARR"/>
    <property type="match status" value="1"/>
</dbReference>
<evidence type="ECO:0000256" key="2">
    <source>
        <dbReference type="ARBA" id="ARBA00023125"/>
    </source>
</evidence>
<feature type="domain" description="HTH marR-type" evidence="4">
    <location>
        <begin position="15"/>
        <end position="150"/>
    </location>
</feature>
<organism evidence="5 6">
    <name type="scientific">Clostridium gelidum</name>
    <dbReference type="NCBI Taxonomy" id="704125"/>
    <lineage>
        <taxon>Bacteria</taxon>
        <taxon>Bacillati</taxon>
        <taxon>Bacillota</taxon>
        <taxon>Clostridia</taxon>
        <taxon>Eubacteriales</taxon>
        <taxon>Clostridiaceae</taxon>
        <taxon>Clostridium</taxon>
    </lineage>
</organism>
<dbReference type="Gene3D" id="1.10.10.10">
    <property type="entry name" value="Winged helix-like DNA-binding domain superfamily/Winged helix DNA-binding domain"/>
    <property type="match status" value="1"/>
</dbReference>
<dbReference type="Pfam" id="PF01047">
    <property type="entry name" value="MarR"/>
    <property type="match status" value="1"/>
</dbReference>
<dbReference type="InterPro" id="IPR036388">
    <property type="entry name" value="WH-like_DNA-bd_sf"/>
</dbReference>
<evidence type="ECO:0000256" key="1">
    <source>
        <dbReference type="ARBA" id="ARBA00023015"/>
    </source>
</evidence>
<proteinExistence type="predicted"/>
<dbReference type="InterPro" id="IPR000835">
    <property type="entry name" value="HTH_MarR-typ"/>
</dbReference>
<dbReference type="PRINTS" id="PR00598">
    <property type="entry name" value="HTHMARR"/>
</dbReference>
<evidence type="ECO:0000313" key="5">
    <source>
        <dbReference type="EMBL" id="BCZ46228.1"/>
    </source>
</evidence>
<evidence type="ECO:0000256" key="3">
    <source>
        <dbReference type="ARBA" id="ARBA00023163"/>
    </source>
</evidence>
<gene>
    <name evidence="5" type="ORF">psyc5s11_22950</name>
</gene>
<keyword evidence="3" id="KW-0804">Transcription</keyword>
<keyword evidence="1" id="KW-0805">Transcription regulation</keyword>
<name>A0ABM7T4K6_9CLOT</name>
<dbReference type="RefSeq" id="WP_224037737.1">
    <property type="nucleotide sequence ID" value="NZ_AP024849.1"/>
</dbReference>
<evidence type="ECO:0000313" key="6">
    <source>
        <dbReference type="Proteomes" id="UP000824633"/>
    </source>
</evidence>